<keyword evidence="5 8" id="KW-1133">Transmembrane helix</keyword>
<comment type="subcellular location">
    <subcellularLocation>
        <location evidence="1">Cell membrane</location>
        <topology evidence="1">Multi-pass membrane protein</topology>
    </subcellularLocation>
</comment>
<dbReference type="Proteomes" id="UP000272015">
    <property type="component" value="Unassembled WGS sequence"/>
</dbReference>
<feature type="compositionally biased region" description="Low complexity" evidence="7">
    <location>
        <begin position="174"/>
        <end position="183"/>
    </location>
</feature>
<keyword evidence="3" id="KW-1003">Cell membrane</keyword>
<evidence type="ECO:0000256" key="1">
    <source>
        <dbReference type="ARBA" id="ARBA00004651"/>
    </source>
</evidence>
<feature type="region of interest" description="Disordered" evidence="7">
    <location>
        <begin position="113"/>
        <end position="201"/>
    </location>
</feature>
<dbReference type="Pfam" id="PF00420">
    <property type="entry name" value="Oxidored_q2"/>
    <property type="match status" value="1"/>
</dbReference>
<protein>
    <submittedName>
        <fullName evidence="9">Na(+)/H(+) antiporter subunit C</fullName>
    </submittedName>
</protein>
<evidence type="ECO:0000313" key="9">
    <source>
        <dbReference type="EMBL" id="RJT86119.1"/>
    </source>
</evidence>
<evidence type="ECO:0000256" key="6">
    <source>
        <dbReference type="ARBA" id="ARBA00023136"/>
    </source>
</evidence>
<keyword evidence="4 8" id="KW-0812">Transmembrane</keyword>
<comment type="caution">
    <text evidence="9">The sequence shown here is derived from an EMBL/GenBank/DDBJ whole genome shotgun (WGS) entry which is preliminary data.</text>
</comment>
<feature type="compositionally biased region" description="Basic and acidic residues" evidence="7">
    <location>
        <begin position="184"/>
        <end position="201"/>
    </location>
</feature>
<organism evidence="9 10">
    <name type="scientific">Cryobacterium melibiosiphilum</name>
    <dbReference type="NCBI Taxonomy" id="995039"/>
    <lineage>
        <taxon>Bacteria</taxon>
        <taxon>Bacillati</taxon>
        <taxon>Actinomycetota</taxon>
        <taxon>Actinomycetes</taxon>
        <taxon>Micrococcales</taxon>
        <taxon>Microbacteriaceae</taxon>
        <taxon>Cryobacterium</taxon>
    </lineage>
</organism>
<dbReference type="PANTHER" id="PTHR34583">
    <property type="entry name" value="ANTIPORTER SUBUNIT MNHC2-RELATED"/>
    <property type="match status" value="1"/>
</dbReference>
<keyword evidence="10" id="KW-1185">Reference proteome</keyword>
<dbReference type="RefSeq" id="WP_119976017.1">
    <property type="nucleotide sequence ID" value="NZ_JBHSQA010000001.1"/>
</dbReference>
<feature type="compositionally biased region" description="Basic and acidic residues" evidence="7">
    <location>
        <begin position="113"/>
        <end position="130"/>
    </location>
</feature>
<dbReference type="AlphaFoldDB" id="A0A3A5MD84"/>
<evidence type="ECO:0000256" key="3">
    <source>
        <dbReference type="ARBA" id="ARBA00022475"/>
    </source>
</evidence>
<dbReference type="OrthoDB" id="9799219at2"/>
<evidence type="ECO:0000256" key="2">
    <source>
        <dbReference type="ARBA" id="ARBA00010388"/>
    </source>
</evidence>
<dbReference type="InterPro" id="IPR050601">
    <property type="entry name" value="CPA3_antiporter_subunitC"/>
</dbReference>
<accession>A0A3A5MD84</accession>
<feature type="compositionally biased region" description="Acidic residues" evidence="7">
    <location>
        <begin position="131"/>
        <end position="141"/>
    </location>
</feature>
<keyword evidence="6 8" id="KW-0472">Membrane</keyword>
<feature type="transmembrane region" description="Helical" evidence="8">
    <location>
        <begin position="6"/>
        <end position="23"/>
    </location>
</feature>
<feature type="compositionally biased region" description="Basic and acidic residues" evidence="7">
    <location>
        <begin position="142"/>
        <end position="153"/>
    </location>
</feature>
<name>A0A3A5MD84_9MICO</name>
<feature type="transmembrane region" description="Helical" evidence="8">
    <location>
        <begin position="30"/>
        <end position="50"/>
    </location>
</feature>
<comment type="similarity">
    <text evidence="2">Belongs to the CPA3 antiporters (TC 2.A.63) subunit C family.</text>
</comment>
<evidence type="ECO:0000313" key="10">
    <source>
        <dbReference type="Proteomes" id="UP000272015"/>
    </source>
</evidence>
<evidence type="ECO:0000256" key="8">
    <source>
        <dbReference type="SAM" id="Phobius"/>
    </source>
</evidence>
<feature type="transmembrane region" description="Helical" evidence="8">
    <location>
        <begin position="70"/>
        <end position="95"/>
    </location>
</feature>
<proteinExistence type="inferred from homology"/>
<dbReference type="Gene3D" id="1.10.287.3510">
    <property type="match status" value="1"/>
</dbReference>
<dbReference type="EMBL" id="QZVS01000094">
    <property type="protein sequence ID" value="RJT86119.1"/>
    <property type="molecule type" value="Genomic_DNA"/>
</dbReference>
<reference evidence="9 10" key="1">
    <citation type="submission" date="2018-09" db="EMBL/GenBank/DDBJ databases">
        <title>Novel species of Cryobacterium.</title>
        <authorList>
            <person name="Liu Q."/>
            <person name="Xin Y.-H."/>
        </authorList>
    </citation>
    <scope>NUCLEOTIDE SEQUENCE [LARGE SCALE GENOMIC DNA]</scope>
    <source>
        <strain evidence="9 10">Hh39</strain>
    </source>
</reference>
<evidence type="ECO:0000256" key="4">
    <source>
        <dbReference type="ARBA" id="ARBA00022692"/>
    </source>
</evidence>
<dbReference type="GO" id="GO:0005886">
    <property type="term" value="C:plasma membrane"/>
    <property type="evidence" value="ECO:0007669"/>
    <property type="project" value="UniProtKB-SubCell"/>
</dbReference>
<dbReference type="PANTHER" id="PTHR34583:SF2">
    <property type="entry name" value="ANTIPORTER SUBUNIT MNHC2-RELATED"/>
    <property type="match status" value="1"/>
</dbReference>
<gene>
    <name evidence="9" type="ORF">D6T64_17755</name>
</gene>
<evidence type="ECO:0000256" key="7">
    <source>
        <dbReference type="SAM" id="MobiDB-lite"/>
    </source>
</evidence>
<sequence length="201" mass="21227">MSASLTLVIVMAVMYAAGVYVMLERSLTRVLIGFLLVGNATNLLIFIMSGRPGSSPIVTGTSLDDTMVDPIPQVLMLTAIVINFGITALLLALIYRSWWLAQLGDEGDTLTDEHAAETTHEVDETFRSSSDDDDAIAESIDEFERGDGAHSDEETAGGKAGAAAHAADAPRHAPPVVAAPKPAAGDRDTRPAARPDEEGPR</sequence>
<dbReference type="InterPro" id="IPR039428">
    <property type="entry name" value="NUOK/Mnh_C1-like"/>
</dbReference>
<evidence type="ECO:0000256" key="5">
    <source>
        <dbReference type="ARBA" id="ARBA00022989"/>
    </source>
</evidence>